<proteinExistence type="predicted"/>
<dbReference type="Gene3D" id="1.10.238.160">
    <property type="match status" value="1"/>
</dbReference>
<accession>A0ABY9EBW3</accession>
<dbReference type="InterPro" id="IPR052931">
    <property type="entry name" value="Prophage_regulatory_activator"/>
</dbReference>
<reference evidence="2 3" key="1">
    <citation type="submission" date="2022-05" db="EMBL/GenBank/DDBJ databases">
        <title>Microbulbifer sp. nov., isolated from sponge.</title>
        <authorList>
            <person name="Gao L."/>
        </authorList>
    </citation>
    <scope>NUCLEOTIDE SEQUENCE [LARGE SCALE GENOMIC DNA]</scope>
    <source>
        <strain evidence="2 3">MI-G</strain>
    </source>
</reference>
<feature type="region of interest" description="Disordered" evidence="1">
    <location>
        <begin position="1"/>
        <end position="21"/>
    </location>
</feature>
<dbReference type="InterPro" id="IPR010260">
    <property type="entry name" value="AlpA"/>
</dbReference>
<evidence type="ECO:0000256" key="1">
    <source>
        <dbReference type="SAM" id="MobiDB-lite"/>
    </source>
</evidence>
<dbReference type="Pfam" id="PF05930">
    <property type="entry name" value="Phage_AlpA"/>
    <property type="match status" value="1"/>
</dbReference>
<evidence type="ECO:0000313" key="2">
    <source>
        <dbReference type="EMBL" id="WKD50513.1"/>
    </source>
</evidence>
<organism evidence="2 3">
    <name type="scientific">Microbulbifer spongiae</name>
    <dbReference type="NCBI Taxonomy" id="2944933"/>
    <lineage>
        <taxon>Bacteria</taxon>
        <taxon>Pseudomonadati</taxon>
        <taxon>Pseudomonadota</taxon>
        <taxon>Gammaproteobacteria</taxon>
        <taxon>Cellvibrionales</taxon>
        <taxon>Microbulbiferaceae</taxon>
        <taxon>Microbulbifer</taxon>
    </lineage>
</organism>
<sequence length="86" mass="9935">MTLSNAHPNRQDYAPHPLNDPILRLPEVERQTGLKKTHIYALVRKSKFPTPIKLGERASGWLSSEIRQWIQDRIAVSRSRFPPPPK</sequence>
<gene>
    <name evidence="2" type="ORF">M8T91_03515</name>
</gene>
<dbReference type="RefSeq" id="WP_301416876.1">
    <property type="nucleotide sequence ID" value="NZ_CP098023.1"/>
</dbReference>
<protein>
    <submittedName>
        <fullName evidence="2">AlpA family transcriptional regulator</fullName>
    </submittedName>
</protein>
<dbReference type="PANTHER" id="PTHR36154:SF1">
    <property type="entry name" value="DNA-BINDING TRANSCRIPTIONAL ACTIVATOR ALPA"/>
    <property type="match status" value="1"/>
</dbReference>
<evidence type="ECO:0000313" key="3">
    <source>
        <dbReference type="Proteomes" id="UP001321520"/>
    </source>
</evidence>
<dbReference type="Proteomes" id="UP001321520">
    <property type="component" value="Chromosome"/>
</dbReference>
<dbReference type="PANTHER" id="PTHR36154">
    <property type="entry name" value="DNA-BINDING TRANSCRIPTIONAL ACTIVATOR ALPA"/>
    <property type="match status" value="1"/>
</dbReference>
<name>A0ABY9EBW3_9GAMM</name>
<keyword evidence="3" id="KW-1185">Reference proteome</keyword>
<dbReference type="EMBL" id="CP098023">
    <property type="protein sequence ID" value="WKD50513.1"/>
    <property type="molecule type" value="Genomic_DNA"/>
</dbReference>